<dbReference type="AlphaFoldDB" id="A0A4R0NE61"/>
<dbReference type="InterPro" id="IPR000639">
    <property type="entry name" value="Epox_hydrolase-like"/>
</dbReference>
<protein>
    <submittedName>
        <fullName evidence="3">Alpha/beta hydrolase</fullName>
    </submittedName>
</protein>
<dbReference type="Pfam" id="PF00561">
    <property type="entry name" value="Abhydrolase_1"/>
    <property type="match status" value="1"/>
</dbReference>
<dbReference type="PRINTS" id="PR00412">
    <property type="entry name" value="EPOXHYDRLASE"/>
</dbReference>
<dbReference type="SUPFAM" id="SSF53474">
    <property type="entry name" value="alpha/beta-Hydrolases"/>
    <property type="match status" value="1"/>
</dbReference>
<organism evidence="3 4">
    <name type="scientific">Pedobacter psychroterrae</name>
    <dbReference type="NCBI Taxonomy" id="2530453"/>
    <lineage>
        <taxon>Bacteria</taxon>
        <taxon>Pseudomonadati</taxon>
        <taxon>Bacteroidota</taxon>
        <taxon>Sphingobacteriia</taxon>
        <taxon>Sphingobacteriales</taxon>
        <taxon>Sphingobacteriaceae</taxon>
        <taxon>Pedobacter</taxon>
    </lineage>
</organism>
<evidence type="ECO:0000313" key="4">
    <source>
        <dbReference type="Proteomes" id="UP000293347"/>
    </source>
</evidence>
<sequence length="276" mass="31205">MPYIRKNNENPASVNIFFEDLGTGKPVVLIHGWPVSHEMWEYQVNALVNAGYRCISYDRRGFGQSDKPWDNYDYNTLSDDLHEVISTLDLWDVTLVGFSMGGGEVARYLGRYGSSRVSKAVLISSVVPLMVKTDAHEEGIPREMFDEMIAKIQDDRPAFLTEFGKQFFNEGILNKPVSQEIQNWMHQLAIVASPRATTECVRSFSETDFRTDLSTITVPVMIIHGDADKTVPIDATSELTSLQLPNAAYYRFEDAPHGLFITNKDELNRLLINFIG</sequence>
<dbReference type="OrthoDB" id="9780932at2"/>
<reference evidence="3 4" key="1">
    <citation type="submission" date="2019-02" db="EMBL/GenBank/DDBJ databases">
        <title>Pedobacter sp. RP-1-14 sp. nov., isolated from Arctic soil.</title>
        <authorList>
            <person name="Dahal R.H."/>
        </authorList>
    </citation>
    <scope>NUCLEOTIDE SEQUENCE [LARGE SCALE GENOMIC DNA]</scope>
    <source>
        <strain evidence="3 4">RP-1-14</strain>
    </source>
</reference>
<name>A0A4R0NE61_9SPHI</name>
<evidence type="ECO:0000259" key="2">
    <source>
        <dbReference type="Pfam" id="PF00561"/>
    </source>
</evidence>
<dbReference type="RefSeq" id="WP_131598068.1">
    <property type="nucleotide sequence ID" value="NZ_SJSL01000010.1"/>
</dbReference>
<evidence type="ECO:0000313" key="3">
    <source>
        <dbReference type="EMBL" id="TCC96834.1"/>
    </source>
</evidence>
<dbReference type="InterPro" id="IPR050471">
    <property type="entry name" value="AB_hydrolase"/>
</dbReference>
<evidence type="ECO:0000256" key="1">
    <source>
        <dbReference type="ARBA" id="ARBA00038128"/>
    </source>
</evidence>
<dbReference type="InterPro" id="IPR029058">
    <property type="entry name" value="AB_hydrolase_fold"/>
</dbReference>
<feature type="domain" description="AB hydrolase-1" evidence="2">
    <location>
        <begin position="25"/>
        <end position="263"/>
    </location>
</feature>
<dbReference type="InterPro" id="IPR000073">
    <property type="entry name" value="AB_hydrolase_1"/>
</dbReference>
<dbReference type="GO" id="GO:0016787">
    <property type="term" value="F:hydrolase activity"/>
    <property type="evidence" value="ECO:0007669"/>
    <property type="project" value="UniProtKB-KW"/>
</dbReference>
<comment type="caution">
    <text evidence="3">The sequence shown here is derived from an EMBL/GenBank/DDBJ whole genome shotgun (WGS) entry which is preliminary data.</text>
</comment>
<comment type="similarity">
    <text evidence="1">Belongs to the AB hydrolase superfamily. Bacterial non-heme haloperoxidase / perhydrolase family.</text>
</comment>
<accession>A0A4R0NE61</accession>
<keyword evidence="3" id="KW-0378">Hydrolase</keyword>
<dbReference type="FunFam" id="3.40.50.1820:FF:000205">
    <property type="entry name" value="Non-haem bromoperoxidase BPO-A2"/>
    <property type="match status" value="1"/>
</dbReference>
<gene>
    <name evidence="3" type="ORF">EZ437_20835</name>
</gene>
<dbReference type="EMBL" id="SJSL01000010">
    <property type="protein sequence ID" value="TCC96834.1"/>
    <property type="molecule type" value="Genomic_DNA"/>
</dbReference>
<keyword evidence="4" id="KW-1185">Reference proteome</keyword>
<dbReference type="Proteomes" id="UP000293347">
    <property type="component" value="Unassembled WGS sequence"/>
</dbReference>
<dbReference type="PANTHER" id="PTHR43433">
    <property type="entry name" value="HYDROLASE, ALPHA/BETA FOLD FAMILY PROTEIN"/>
    <property type="match status" value="1"/>
</dbReference>
<dbReference type="PRINTS" id="PR00111">
    <property type="entry name" value="ABHYDROLASE"/>
</dbReference>
<proteinExistence type="inferred from homology"/>
<dbReference type="Gene3D" id="3.40.50.1820">
    <property type="entry name" value="alpha/beta hydrolase"/>
    <property type="match status" value="1"/>
</dbReference>
<dbReference type="PANTHER" id="PTHR43433:SF4">
    <property type="entry name" value="NON-HEME CHLOROPEROXIDASE-RELATED"/>
    <property type="match status" value="1"/>
</dbReference>